<evidence type="ECO:0000313" key="3">
    <source>
        <dbReference type="EMBL" id="CAG9539668.1"/>
    </source>
</evidence>
<keyword evidence="1" id="KW-0812">Transmembrane</keyword>
<keyword evidence="1" id="KW-0472">Membrane</keyword>
<reference evidence="3" key="1">
    <citation type="submission" date="2021-09" db="EMBL/GenBank/DDBJ databases">
        <authorList>
            <consortium name="Pathogen Informatics"/>
        </authorList>
    </citation>
    <scope>NUCLEOTIDE SEQUENCE</scope>
</reference>
<feature type="transmembrane region" description="Helical" evidence="1">
    <location>
        <begin position="276"/>
        <end position="293"/>
    </location>
</feature>
<dbReference type="GO" id="GO:0006629">
    <property type="term" value="P:lipid metabolic process"/>
    <property type="evidence" value="ECO:0007669"/>
    <property type="project" value="InterPro"/>
</dbReference>
<gene>
    <name evidence="3" type="ORF">CJOHNSTONI_LOCUS9248</name>
</gene>
<accession>A0A8J2MBV1</accession>
<keyword evidence="4" id="KW-1185">Reference proteome</keyword>
<keyword evidence="1" id="KW-1133">Transmembrane helix</keyword>
<name>A0A8J2MBV1_9BILA</name>
<dbReference type="GO" id="GO:0016491">
    <property type="term" value="F:oxidoreductase activity"/>
    <property type="evidence" value="ECO:0007669"/>
    <property type="project" value="InterPro"/>
</dbReference>
<evidence type="ECO:0000313" key="4">
    <source>
        <dbReference type="Proteomes" id="UP000746747"/>
    </source>
</evidence>
<feature type="transmembrane region" description="Helical" evidence="1">
    <location>
        <begin position="299"/>
        <end position="321"/>
    </location>
</feature>
<proteinExistence type="predicted"/>
<dbReference type="PANTHER" id="PTHR32100">
    <property type="entry name" value="OMEGA-6 FATTY ACID DESATURASE, CHLOROPLASTIC"/>
    <property type="match status" value="1"/>
</dbReference>
<dbReference type="InterPro" id="IPR005804">
    <property type="entry name" value="FA_desaturase_dom"/>
</dbReference>
<dbReference type="OrthoDB" id="1461976at2759"/>
<comment type="caution">
    <text evidence="3">The sequence shown here is derived from an EMBL/GenBank/DDBJ whole genome shotgun (WGS) entry which is preliminary data.</text>
</comment>
<dbReference type="InterPro" id="IPR012171">
    <property type="entry name" value="Fatty_acid_desaturase"/>
</dbReference>
<organism evidence="3 4">
    <name type="scientific">Cercopithifilaria johnstoni</name>
    <dbReference type="NCBI Taxonomy" id="2874296"/>
    <lineage>
        <taxon>Eukaryota</taxon>
        <taxon>Metazoa</taxon>
        <taxon>Ecdysozoa</taxon>
        <taxon>Nematoda</taxon>
        <taxon>Chromadorea</taxon>
        <taxon>Rhabditida</taxon>
        <taxon>Spirurina</taxon>
        <taxon>Spiruromorpha</taxon>
        <taxon>Filarioidea</taxon>
        <taxon>Onchocercidae</taxon>
        <taxon>Cercopithifilaria</taxon>
    </lineage>
</organism>
<dbReference type="EMBL" id="CAKAEH010001825">
    <property type="protein sequence ID" value="CAG9539668.1"/>
    <property type="molecule type" value="Genomic_DNA"/>
</dbReference>
<dbReference type="Pfam" id="PF00487">
    <property type="entry name" value="FA_desaturase"/>
    <property type="match status" value="1"/>
</dbReference>
<dbReference type="Proteomes" id="UP000746747">
    <property type="component" value="Unassembled WGS sequence"/>
</dbReference>
<feature type="transmembrane region" description="Helical" evidence="1">
    <location>
        <begin position="463"/>
        <end position="481"/>
    </location>
</feature>
<feature type="domain" description="Fatty acid desaturase" evidence="2">
    <location>
        <begin position="304"/>
        <end position="557"/>
    </location>
</feature>
<dbReference type="CDD" id="cd03507">
    <property type="entry name" value="Delta12-FADS-like"/>
    <property type="match status" value="1"/>
</dbReference>
<feature type="transmembrane region" description="Helical" evidence="1">
    <location>
        <begin position="435"/>
        <end position="457"/>
    </location>
</feature>
<evidence type="ECO:0000259" key="2">
    <source>
        <dbReference type="Pfam" id="PF00487"/>
    </source>
</evidence>
<evidence type="ECO:0000256" key="1">
    <source>
        <dbReference type="SAM" id="Phobius"/>
    </source>
</evidence>
<dbReference type="AlphaFoldDB" id="A0A8J2MBV1"/>
<feature type="transmembrane region" description="Helical" evidence="1">
    <location>
        <begin position="92"/>
        <end position="111"/>
    </location>
</feature>
<sequence>MLKAPRRSLFRLLPVDISFRKLESGIPSLNEIKKPEDDYHPSKYTIFGNKREDPMHYTDRKVGRGYWQFSNTIFHSRPRIHPKLAKGLKRNFYIMFAILLGLCTDYDWLGYQIKKFTMNFRSEAADYNPREHQNFNDMAYFIPSAYFLLAQEIYDLQSVNVIASLFEDKPMPEQPYLLREESECGRWRVRRHDTESNDQRPQYNKQAAQIDLPGLTKLFVIAERMEMVGGVVCATAATTTTTMTTTQRPKPNLPSFEEIRRAVPPSCFERPLLKSLFYLVLDFVILYGLYRFVDAFESFGIYGLFIWYCFMGMFGSSLFVIGHDCGHGTFSEYTWVNDLFGHIAHAPLLAPYWPWQKSHRRHHQYTSHINNDMGHPWVLEKDFMTRGWITRNFSKIPLSGFIRWSPIYTMVGLPDGSHFWPYSKLFNTNRERVECVISGLACLFCAVVAFVICNNSWFTFIKYYYIPLLFQGYWLVVITYLQHNDYSIEVYEEGYWSYVMGQVQTIDRMYGFGIDTLLHHITDGHVAHHFFFTKIPHYHLIEATAAIKKVLEPYKAYRCKSNADFLLDFLMLNIKLEYLIGKGTGILTYSGQQKEE</sequence>
<protein>
    <recommendedName>
        <fullName evidence="2">Fatty acid desaturase domain-containing protein</fullName>
    </recommendedName>
</protein>